<keyword evidence="6" id="KW-0274">FAD</keyword>
<keyword evidence="8" id="KW-0520">NAD</keyword>
<evidence type="ECO:0000256" key="5">
    <source>
        <dbReference type="ARBA" id="ARBA00022630"/>
    </source>
</evidence>
<dbReference type="NCBIfam" id="TIGR01350">
    <property type="entry name" value="lipoamide_DH"/>
    <property type="match status" value="1"/>
</dbReference>
<dbReference type="FunFam" id="3.30.390.30:FF:000001">
    <property type="entry name" value="Dihydrolipoyl dehydrogenase"/>
    <property type="match status" value="1"/>
</dbReference>
<dbReference type="PANTHER" id="PTHR22912">
    <property type="entry name" value="DISULFIDE OXIDOREDUCTASE"/>
    <property type="match status" value="1"/>
</dbReference>
<dbReference type="EMBL" id="VSSQ01000202">
    <property type="protein sequence ID" value="MPL85203.1"/>
    <property type="molecule type" value="Genomic_DNA"/>
</dbReference>
<proteinExistence type="inferred from homology"/>
<name>A0A644V2U3_9ZZZZ</name>
<dbReference type="InterPro" id="IPR036188">
    <property type="entry name" value="FAD/NAD-bd_sf"/>
</dbReference>
<protein>
    <submittedName>
        <fullName evidence="13">Dihydrolipoyl dehydrogenase</fullName>
        <ecNumber evidence="13">1.8.1.4</ecNumber>
    </submittedName>
</protein>
<evidence type="ECO:0000256" key="3">
    <source>
        <dbReference type="ARBA" id="ARBA00007532"/>
    </source>
</evidence>
<sequence length="450" mass="49351">MYDLIIIGSGPAGYVAAIRAGQVGLKTAIIEKNQIGGMCLNWGCIPSKSMMESVKLYQRITKDSARFGIEGIDKKSVSFNWSKGIKRADTIVKRLTGGVEFLLKKNGVDIINGEAKIISSKSVLVDNRLLETKNIIIATGSSSPKIETEHDDLVIEPKKLFTEREVPQNIVVLGKSPVAIELAQLFNMMDRKVTLISDTTFIMPKADTYVRNYMESKLKKDRIDIIYNTSISSLSEIWKDNKLFLAGKEIDCDLIINANDRKGNIIPTEIDISVKDGFISVDENCETSVEGIFAVGDVNGTAMFAHIGSAQGLFVINRLKGIEGKLDINKLPMNMYTVPEAAQIGFTEDKLKEDGVDYKVSEFPLSANGKAQTEGSAEGFVRILSDNKLGEVLGVQIVAPNATDMINEAAAYIQLESTVYDIAQTVHTHPTVSEVFMEAGFEAVDRAIHK</sequence>
<dbReference type="InterPro" id="IPR023753">
    <property type="entry name" value="FAD/NAD-binding_dom"/>
</dbReference>
<accession>A0A644V2U3</accession>
<dbReference type="PANTHER" id="PTHR22912:SF217">
    <property type="entry name" value="DIHYDROLIPOYL DEHYDROGENASE"/>
    <property type="match status" value="1"/>
</dbReference>
<keyword evidence="4" id="KW-0963">Cytoplasm</keyword>
<dbReference type="PRINTS" id="PR00411">
    <property type="entry name" value="PNDRDTASEI"/>
</dbReference>
<keyword evidence="9" id="KW-1015">Disulfide bond</keyword>
<feature type="domain" description="FAD/NAD(P)-binding" evidence="12">
    <location>
        <begin position="2"/>
        <end position="312"/>
    </location>
</feature>
<dbReference type="SUPFAM" id="SSF51905">
    <property type="entry name" value="FAD/NAD(P)-binding domain"/>
    <property type="match status" value="1"/>
</dbReference>
<comment type="similarity">
    <text evidence="3">Belongs to the class-I pyridine nucleotide-disulfide oxidoreductase family.</text>
</comment>
<organism evidence="13">
    <name type="scientific">bioreactor metagenome</name>
    <dbReference type="NCBI Taxonomy" id="1076179"/>
    <lineage>
        <taxon>unclassified sequences</taxon>
        <taxon>metagenomes</taxon>
        <taxon>ecological metagenomes</taxon>
    </lineage>
</organism>
<gene>
    <name evidence="13" type="primary">lpd_7</name>
    <name evidence="13" type="ORF">SDC9_31171</name>
</gene>
<dbReference type="Pfam" id="PF07992">
    <property type="entry name" value="Pyr_redox_2"/>
    <property type="match status" value="1"/>
</dbReference>
<evidence type="ECO:0000313" key="13">
    <source>
        <dbReference type="EMBL" id="MPL85203.1"/>
    </source>
</evidence>
<dbReference type="AlphaFoldDB" id="A0A644V2U3"/>
<dbReference type="Gene3D" id="3.30.390.30">
    <property type="match status" value="1"/>
</dbReference>
<evidence type="ECO:0000256" key="2">
    <source>
        <dbReference type="ARBA" id="ARBA00004496"/>
    </source>
</evidence>
<keyword evidence="5" id="KW-0285">Flavoprotein</keyword>
<dbReference type="InterPro" id="IPR012999">
    <property type="entry name" value="Pyr_OxRdtase_I_AS"/>
</dbReference>
<evidence type="ECO:0000256" key="6">
    <source>
        <dbReference type="ARBA" id="ARBA00022827"/>
    </source>
</evidence>
<comment type="cofactor">
    <cofactor evidence="1">
        <name>FAD</name>
        <dbReference type="ChEBI" id="CHEBI:57692"/>
    </cofactor>
</comment>
<dbReference type="PIRSF" id="PIRSF000350">
    <property type="entry name" value="Mercury_reductase_MerA"/>
    <property type="match status" value="1"/>
</dbReference>
<evidence type="ECO:0000256" key="10">
    <source>
        <dbReference type="ARBA" id="ARBA00023284"/>
    </source>
</evidence>
<dbReference type="SUPFAM" id="SSF55424">
    <property type="entry name" value="FAD/NAD-linked reductases, dimerisation (C-terminal) domain"/>
    <property type="match status" value="1"/>
</dbReference>
<dbReference type="PROSITE" id="PS00076">
    <property type="entry name" value="PYRIDINE_REDOX_1"/>
    <property type="match status" value="1"/>
</dbReference>
<dbReference type="Pfam" id="PF02852">
    <property type="entry name" value="Pyr_redox_dim"/>
    <property type="match status" value="1"/>
</dbReference>
<dbReference type="PRINTS" id="PR00368">
    <property type="entry name" value="FADPNR"/>
</dbReference>
<dbReference type="EC" id="1.8.1.4" evidence="13"/>
<dbReference type="GO" id="GO:0005737">
    <property type="term" value="C:cytoplasm"/>
    <property type="evidence" value="ECO:0007669"/>
    <property type="project" value="UniProtKB-SubCell"/>
</dbReference>
<comment type="caution">
    <text evidence="13">The sequence shown here is derived from an EMBL/GenBank/DDBJ whole genome shotgun (WGS) entry which is preliminary data.</text>
</comment>
<dbReference type="InterPro" id="IPR001100">
    <property type="entry name" value="Pyr_nuc-diS_OxRdtase"/>
</dbReference>
<evidence type="ECO:0000256" key="8">
    <source>
        <dbReference type="ARBA" id="ARBA00023027"/>
    </source>
</evidence>
<keyword evidence="7 13" id="KW-0560">Oxidoreductase</keyword>
<reference evidence="13" key="1">
    <citation type="submission" date="2019-08" db="EMBL/GenBank/DDBJ databases">
        <authorList>
            <person name="Kucharzyk K."/>
            <person name="Murdoch R.W."/>
            <person name="Higgins S."/>
            <person name="Loffler F."/>
        </authorList>
    </citation>
    <scope>NUCLEOTIDE SEQUENCE</scope>
</reference>
<evidence type="ECO:0000259" key="12">
    <source>
        <dbReference type="Pfam" id="PF07992"/>
    </source>
</evidence>
<dbReference type="GO" id="GO:0050660">
    <property type="term" value="F:flavin adenine dinucleotide binding"/>
    <property type="evidence" value="ECO:0007669"/>
    <property type="project" value="InterPro"/>
</dbReference>
<dbReference type="GO" id="GO:0004148">
    <property type="term" value="F:dihydrolipoyl dehydrogenase (NADH) activity"/>
    <property type="evidence" value="ECO:0007669"/>
    <property type="project" value="UniProtKB-EC"/>
</dbReference>
<comment type="subcellular location">
    <subcellularLocation>
        <location evidence="2">Cytoplasm</location>
    </subcellularLocation>
</comment>
<dbReference type="InterPro" id="IPR004099">
    <property type="entry name" value="Pyr_nucl-diS_OxRdtase_dimer"/>
</dbReference>
<evidence type="ECO:0000256" key="7">
    <source>
        <dbReference type="ARBA" id="ARBA00023002"/>
    </source>
</evidence>
<dbReference type="Gene3D" id="3.50.50.60">
    <property type="entry name" value="FAD/NAD(P)-binding domain"/>
    <property type="match status" value="2"/>
</dbReference>
<evidence type="ECO:0000259" key="11">
    <source>
        <dbReference type="Pfam" id="PF02852"/>
    </source>
</evidence>
<dbReference type="InterPro" id="IPR016156">
    <property type="entry name" value="FAD/NAD-linked_Rdtase_dimer_sf"/>
</dbReference>
<keyword evidence="10" id="KW-0676">Redox-active center</keyword>
<dbReference type="InterPro" id="IPR050151">
    <property type="entry name" value="Class-I_Pyr_Nuc-Dis_Oxidored"/>
</dbReference>
<feature type="domain" description="Pyridine nucleotide-disulphide oxidoreductase dimerisation" evidence="11">
    <location>
        <begin position="332"/>
        <end position="439"/>
    </location>
</feature>
<evidence type="ECO:0000256" key="1">
    <source>
        <dbReference type="ARBA" id="ARBA00001974"/>
    </source>
</evidence>
<evidence type="ECO:0000256" key="9">
    <source>
        <dbReference type="ARBA" id="ARBA00023157"/>
    </source>
</evidence>
<dbReference type="GO" id="GO:0006103">
    <property type="term" value="P:2-oxoglutarate metabolic process"/>
    <property type="evidence" value="ECO:0007669"/>
    <property type="project" value="TreeGrafter"/>
</dbReference>
<dbReference type="InterPro" id="IPR006258">
    <property type="entry name" value="Lipoamide_DH"/>
</dbReference>
<evidence type="ECO:0000256" key="4">
    <source>
        <dbReference type="ARBA" id="ARBA00022490"/>
    </source>
</evidence>